<accession>A0A4Z2FTD6</accession>
<dbReference type="EMBL" id="SRLO01000901">
    <property type="protein sequence ID" value="TNN44448.1"/>
    <property type="molecule type" value="Genomic_DNA"/>
</dbReference>
<sequence length="93" mass="10545">MSFFIYMSLFTFLSLFISFFISLFIMSLIFLSLAWAELRRPAGAATRHKGADEEGRPERCGGTPSVLCVPCRRRREASRRRCVRALAGGVREP</sequence>
<proteinExistence type="predicted"/>
<feature type="transmembrane region" description="Helical" evidence="1">
    <location>
        <begin position="6"/>
        <end position="31"/>
    </location>
</feature>
<name>A0A4Z2FTD6_9TELE</name>
<dbReference type="Proteomes" id="UP000314294">
    <property type="component" value="Unassembled WGS sequence"/>
</dbReference>
<evidence type="ECO:0000313" key="3">
    <source>
        <dbReference type="Proteomes" id="UP000314294"/>
    </source>
</evidence>
<reference evidence="2 3" key="1">
    <citation type="submission" date="2019-03" db="EMBL/GenBank/DDBJ databases">
        <title>First draft genome of Liparis tanakae, snailfish: a comprehensive survey of snailfish specific genes.</title>
        <authorList>
            <person name="Kim W."/>
            <person name="Song I."/>
            <person name="Jeong J.-H."/>
            <person name="Kim D."/>
            <person name="Kim S."/>
            <person name="Ryu S."/>
            <person name="Song J.Y."/>
            <person name="Lee S.K."/>
        </authorList>
    </citation>
    <scope>NUCLEOTIDE SEQUENCE [LARGE SCALE GENOMIC DNA]</scope>
    <source>
        <tissue evidence="2">Muscle</tissue>
    </source>
</reference>
<evidence type="ECO:0000313" key="2">
    <source>
        <dbReference type="EMBL" id="TNN44448.1"/>
    </source>
</evidence>
<keyword evidence="3" id="KW-1185">Reference proteome</keyword>
<protein>
    <submittedName>
        <fullName evidence="2">Uncharacterized protein</fullName>
    </submittedName>
</protein>
<keyword evidence="1" id="KW-0812">Transmembrane</keyword>
<comment type="caution">
    <text evidence="2">The sequence shown here is derived from an EMBL/GenBank/DDBJ whole genome shotgun (WGS) entry which is preliminary data.</text>
</comment>
<keyword evidence="1" id="KW-0472">Membrane</keyword>
<keyword evidence="1" id="KW-1133">Transmembrane helix</keyword>
<dbReference type="AlphaFoldDB" id="A0A4Z2FTD6"/>
<gene>
    <name evidence="2" type="ORF">EYF80_045336</name>
</gene>
<evidence type="ECO:0000256" key="1">
    <source>
        <dbReference type="SAM" id="Phobius"/>
    </source>
</evidence>
<organism evidence="2 3">
    <name type="scientific">Liparis tanakae</name>
    <name type="common">Tanaka's snailfish</name>
    <dbReference type="NCBI Taxonomy" id="230148"/>
    <lineage>
        <taxon>Eukaryota</taxon>
        <taxon>Metazoa</taxon>
        <taxon>Chordata</taxon>
        <taxon>Craniata</taxon>
        <taxon>Vertebrata</taxon>
        <taxon>Euteleostomi</taxon>
        <taxon>Actinopterygii</taxon>
        <taxon>Neopterygii</taxon>
        <taxon>Teleostei</taxon>
        <taxon>Neoteleostei</taxon>
        <taxon>Acanthomorphata</taxon>
        <taxon>Eupercaria</taxon>
        <taxon>Perciformes</taxon>
        <taxon>Cottioidei</taxon>
        <taxon>Cottales</taxon>
        <taxon>Liparidae</taxon>
        <taxon>Liparis</taxon>
    </lineage>
</organism>